<evidence type="ECO:0000313" key="6">
    <source>
        <dbReference type="Proteomes" id="UP000215902"/>
    </source>
</evidence>
<dbReference type="EMBL" id="NIVC01001266">
    <property type="protein sequence ID" value="PAA70090.1"/>
    <property type="molecule type" value="Genomic_DNA"/>
</dbReference>
<evidence type="ECO:0000259" key="4">
    <source>
        <dbReference type="Pfam" id="PF04548"/>
    </source>
</evidence>
<feature type="compositionally biased region" description="Basic and acidic residues" evidence="3">
    <location>
        <begin position="112"/>
        <end position="124"/>
    </location>
</feature>
<dbReference type="Gene3D" id="3.40.50.300">
    <property type="entry name" value="P-loop containing nucleotide triphosphate hydrolases"/>
    <property type="match status" value="1"/>
</dbReference>
<dbReference type="SUPFAM" id="SSF52540">
    <property type="entry name" value="P-loop containing nucleoside triphosphate hydrolases"/>
    <property type="match status" value="1"/>
</dbReference>
<feature type="compositionally biased region" description="Basic residues" evidence="3">
    <location>
        <begin position="153"/>
        <end position="169"/>
    </location>
</feature>
<name>A0A267F8J4_9PLAT</name>
<dbReference type="Pfam" id="PF04548">
    <property type="entry name" value="AIG1"/>
    <property type="match status" value="1"/>
</dbReference>
<proteinExistence type="inferred from homology"/>
<comment type="caution">
    <text evidence="5">The sequence shown here is derived from an EMBL/GenBank/DDBJ whole genome shotgun (WGS) entry which is preliminary data.</text>
</comment>
<feature type="region of interest" description="Disordered" evidence="3">
    <location>
        <begin position="103"/>
        <end position="169"/>
    </location>
</feature>
<evidence type="ECO:0000256" key="1">
    <source>
        <dbReference type="ARBA" id="ARBA00008535"/>
    </source>
</evidence>
<dbReference type="GO" id="GO:0005525">
    <property type="term" value="F:GTP binding"/>
    <property type="evidence" value="ECO:0007669"/>
    <property type="project" value="InterPro"/>
</dbReference>
<sequence length="169" mass="18987">MESARVVLISKTGSGKSSLANALFNTTEFHVGRDMLSSTSSCKSILSRLAGADTPGTMDVAADEEKAKTENRRAMELCMRACRVCLVLVDSHCDAQSKERNYTARELQSDMQRTEKASKEEKKVTKAMQITEQAKRKKAADWRKGSREPKVGRNQRVRVHRVQQPRRSN</sequence>
<dbReference type="AlphaFoldDB" id="A0A267F8J4"/>
<accession>A0A267F8J4</accession>
<keyword evidence="6" id="KW-1185">Reference proteome</keyword>
<gene>
    <name evidence="5" type="ORF">BOX15_Mlig001629g1</name>
</gene>
<dbReference type="InterPro" id="IPR027417">
    <property type="entry name" value="P-loop_NTPase"/>
</dbReference>
<dbReference type="Proteomes" id="UP000215902">
    <property type="component" value="Unassembled WGS sequence"/>
</dbReference>
<comment type="similarity">
    <text evidence="1">Belongs to the TRAFAC class TrmE-Era-EngA-EngB-Septin-like GTPase superfamily. AIG1/Toc34/Toc159-like paraseptin GTPase family. IAN subfamily.</text>
</comment>
<reference evidence="5 6" key="1">
    <citation type="submission" date="2017-06" db="EMBL/GenBank/DDBJ databases">
        <title>A platform for efficient transgenesis in Macrostomum lignano, a flatworm model organism for stem cell research.</title>
        <authorList>
            <person name="Berezikov E."/>
        </authorList>
    </citation>
    <scope>NUCLEOTIDE SEQUENCE [LARGE SCALE GENOMIC DNA]</scope>
    <source>
        <strain evidence="5">DV1</strain>
        <tissue evidence="5">Whole organism</tissue>
    </source>
</reference>
<evidence type="ECO:0000256" key="3">
    <source>
        <dbReference type="SAM" id="MobiDB-lite"/>
    </source>
</evidence>
<evidence type="ECO:0000313" key="5">
    <source>
        <dbReference type="EMBL" id="PAA70090.1"/>
    </source>
</evidence>
<evidence type="ECO:0000256" key="2">
    <source>
        <dbReference type="ARBA" id="ARBA00022741"/>
    </source>
</evidence>
<feature type="domain" description="AIG1-type G" evidence="4">
    <location>
        <begin position="5"/>
        <end position="108"/>
    </location>
</feature>
<organism evidence="5 6">
    <name type="scientific">Macrostomum lignano</name>
    <dbReference type="NCBI Taxonomy" id="282301"/>
    <lineage>
        <taxon>Eukaryota</taxon>
        <taxon>Metazoa</taxon>
        <taxon>Spiralia</taxon>
        <taxon>Lophotrochozoa</taxon>
        <taxon>Platyhelminthes</taxon>
        <taxon>Rhabditophora</taxon>
        <taxon>Macrostomorpha</taxon>
        <taxon>Macrostomida</taxon>
        <taxon>Macrostomidae</taxon>
        <taxon>Macrostomum</taxon>
    </lineage>
</organism>
<dbReference type="InterPro" id="IPR006703">
    <property type="entry name" value="G_AIG1"/>
</dbReference>
<feature type="compositionally biased region" description="Basic and acidic residues" evidence="3">
    <location>
        <begin position="139"/>
        <end position="151"/>
    </location>
</feature>
<dbReference type="OrthoDB" id="10061751at2759"/>
<keyword evidence="2" id="KW-0547">Nucleotide-binding</keyword>
<protein>
    <recommendedName>
        <fullName evidence="4">AIG1-type G domain-containing protein</fullName>
    </recommendedName>
</protein>